<sequence>MPPSTSAPQATGAHLTSDLRTSDGADASSTATTAGARAHARAQHGRTAEHMRHIPATAAPAPPEGIPAERLVWSEAVAPGGYTAAVLARGTRIRLTDVHGDACAHVLLHRADATHERLNVADTVKVPWQAYLGKGHPLLSGFGRVLATVVADTSGHHDALAGTTTRDGNDAKYGASAPQSATPAGRELLLLAALKNGMAQRDLVPSVSFFQGVRVDADGVLQWRGTAGPGTTVDLLLHVDTVVSLANTAHPLDPRPQFTCSTLHLHAWPAATELDLLSAGELIGPLGPEHRQAIANTDADLAARGAL</sequence>
<feature type="compositionally biased region" description="Low complexity" evidence="1">
    <location>
        <begin position="22"/>
        <end position="37"/>
    </location>
</feature>
<evidence type="ECO:0000259" key="2">
    <source>
        <dbReference type="Pfam" id="PF09347"/>
    </source>
</evidence>
<feature type="domain" description="DUF1989" evidence="2">
    <location>
        <begin position="76"/>
        <end position="242"/>
    </location>
</feature>
<dbReference type="NCBIfam" id="TIGR03425">
    <property type="entry name" value="urea_degr_2"/>
    <property type="match status" value="1"/>
</dbReference>
<dbReference type="PANTHER" id="PTHR31527:SF0">
    <property type="entry name" value="RE64534P"/>
    <property type="match status" value="1"/>
</dbReference>
<accession>A0A5Q5BI84</accession>
<dbReference type="Pfam" id="PF09347">
    <property type="entry name" value="DUF1989"/>
    <property type="match status" value="1"/>
</dbReference>
<reference evidence="3" key="1">
    <citation type="submission" date="2006-06" db="EMBL/GenBank/DDBJ databases">
        <title>Complete sequence of chromosome of Mycobacterium sp. MCS.</title>
        <authorList>
            <consortium name="US DOE Joint Genome Institute"/>
            <person name="Copeland A."/>
            <person name="Lucas S."/>
            <person name="Lapidus A."/>
            <person name="Barry K."/>
            <person name="Detter J.C."/>
            <person name="Glavina del Rio T."/>
            <person name="Hammon N."/>
            <person name="Israni S."/>
            <person name="Dalin E."/>
            <person name="Tice H."/>
            <person name="Pitluck S."/>
            <person name="Martinez M."/>
            <person name="Schmutz J."/>
            <person name="Larimer F."/>
            <person name="Land M."/>
            <person name="Hauser L."/>
            <person name="Kyrpides N."/>
            <person name="Kim E."/>
            <person name="Miller C.D."/>
            <person name="Hughes J.E."/>
            <person name="Anderson A.J."/>
            <person name="Sims R.C."/>
            <person name="Richardson P."/>
        </authorList>
    </citation>
    <scope>NUCLEOTIDE SEQUENCE [LARGE SCALE GENOMIC DNA]</scope>
    <source>
        <strain evidence="3">MCS</strain>
    </source>
</reference>
<evidence type="ECO:0000256" key="1">
    <source>
        <dbReference type="SAM" id="MobiDB-lite"/>
    </source>
</evidence>
<evidence type="ECO:0000313" key="3">
    <source>
        <dbReference type="EMBL" id="ABG07947.1"/>
    </source>
</evidence>
<dbReference type="InterPro" id="IPR017792">
    <property type="entry name" value="UAAP1"/>
</dbReference>
<dbReference type="KEGG" id="mmc:Mmcs_1838"/>
<dbReference type="InterPro" id="IPR018959">
    <property type="entry name" value="DUF1989"/>
</dbReference>
<organism evidence="3">
    <name type="scientific">Mycobacterium sp. (strain MCS)</name>
    <dbReference type="NCBI Taxonomy" id="164756"/>
    <lineage>
        <taxon>Bacteria</taxon>
        <taxon>Bacillati</taxon>
        <taxon>Actinomycetota</taxon>
        <taxon>Actinomycetes</taxon>
        <taxon>Mycobacteriales</taxon>
        <taxon>Mycobacteriaceae</taxon>
        <taxon>Mycobacterium</taxon>
    </lineage>
</organism>
<dbReference type="PANTHER" id="PTHR31527">
    <property type="entry name" value="RE64534P"/>
    <property type="match status" value="1"/>
</dbReference>
<feature type="region of interest" description="Disordered" evidence="1">
    <location>
        <begin position="1"/>
        <end position="49"/>
    </location>
</feature>
<name>A0A5Q5BI84_MYCSS</name>
<gene>
    <name evidence="3" type="ordered locus">Mmcs_1838</name>
</gene>
<protein>
    <recommendedName>
        <fullName evidence="2">DUF1989 domain-containing protein</fullName>
    </recommendedName>
</protein>
<dbReference type="AlphaFoldDB" id="A0A5Q5BI84"/>
<dbReference type="EMBL" id="CP000384">
    <property type="protein sequence ID" value="ABG07947.1"/>
    <property type="molecule type" value="Genomic_DNA"/>
</dbReference>
<proteinExistence type="predicted"/>